<dbReference type="Pfam" id="PF13472">
    <property type="entry name" value="Lipase_GDSL_2"/>
    <property type="match status" value="1"/>
</dbReference>
<dbReference type="InterPro" id="IPR003961">
    <property type="entry name" value="FN3_dom"/>
</dbReference>
<dbReference type="InterPro" id="IPR051532">
    <property type="entry name" value="Ester_Hydrolysis_Enzymes"/>
</dbReference>
<dbReference type="Gene3D" id="2.60.40.10">
    <property type="entry name" value="Immunoglobulins"/>
    <property type="match status" value="1"/>
</dbReference>
<name>A0ABP6T4C4_9ACTN</name>
<keyword evidence="2" id="KW-0119">Carbohydrate metabolism</keyword>
<gene>
    <name evidence="5" type="ORF">GCM10020369_53050</name>
</gene>
<comment type="caution">
    <text evidence="5">The sequence shown here is derived from an EMBL/GenBank/DDBJ whole genome shotgun (WGS) entry which is preliminary data.</text>
</comment>
<dbReference type="InterPro" id="IPR013830">
    <property type="entry name" value="SGNH_hydro"/>
</dbReference>
<evidence type="ECO:0000259" key="4">
    <source>
        <dbReference type="PROSITE" id="PS50853"/>
    </source>
</evidence>
<keyword evidence="1" id="KW-0326">Glycosidase</keyword>
<keyword evidence="1" id="KW-0378">Hydrolase</keyword>
<dbReference type="PANTHER" id="PTHR30383:SF2">
    <property type="entry name" value="CELLULOSE-BINDING PROTEIN"/>
    <property type="match status" value="1"/>
</dbReference>
<organism evidence="5 6">
    <name type="scientific">Cryptosporangium minutisporangium</name>
    <dbReference type="NCBI Taxonomy" id="113569"/>
    <lineage>
        <taxon>Bacteria</taxon>
        <taxon>Bacillati</taxon>
        <taxon>Actinomycetota</taxon>
        <taxon>Actinomycetes</taxon>
        <taxon>Cryptosporangiales</taxon>
        <taxon>Cryptosporangiaceae</taxon>
        <taxon>Cryptosporangium</taxon>
    </lineage>
</organism>
<dbReference type="InterPro" id="IPR036116">
    <property type="entry name" value="FN3_sf"/>
</dbReference>
<dbReference type="EMBL" id="BAAAYN010000036">
    <property type="protein sequence ID" value="GAA3392208.1"/>
    <property type="molecule type" value="Genomic_DNA"/>
</dbReference>
<reference evidence="6" key="1">
    <citation type="journal article" date="2019" name="Int. J. Syst. Evol. Microbiol.">
        <title>The Global Catalogue of Microorganisms (GCM) 10K type strain sequencing project: providing services to taxonomists for standard genome sequencing and annotation.</title>
        <authorList>
            <consortium name="The Broad Institute Genomics Platform"/>
            <consortium name="The Broad Institute Genome Sequencing Center for Infectious Disease"/>
            <person name="Wu L."/>
            <person name="Ma J."/>
        </authorList>
    </citation>
    <scope>NUCLEOTIDE SEQUENCE [LARGE SCALE GENOMIC DNA]</scope>
    <source>
        <strain evidence="6">JCM 9458</strain>
    </source>
</reference>
<evidence type="ECO:0000256" key="1">
    <source>
        <dbReference type="ARBA" id="ARBA00023295"/>
    </source>
</evidence>
<dbReference type="SUPFAM" id="SSF49265">
    <property type="entry name" value="Fibronectin type III"/>
    <property type="match status" value="1"/>
</dbReference>
<protein>
    <recommendedName>
        <fullName evidence="4">Fibronectin type-III domain-containing protein</fullName>
    </recommendedName>
</protein>
<feature type="domain" description="Fibronectin type-III" evidence="4">
    <location>
        <begin position="461"/>
        <end position="550"/>
    </location>
</feature>
<dbReference type="Proteomes" id="UP001501676">
    <property type="component" value="Unassembled WGS sequence"/>
</dbReference>
<accession>A0ABP6T4C4</accession>
<feature type="region of interest" description="Disordered" evidence="3">
    <location>
        <begin position="24"/>
        <end position="43"/>
    </location>
</feature>
<dbReference type="CDD" id="cd00063">
    <property type="entry name" value="FN3"/>
    <property type="match status" value="1"/>
</dbReference>
<dbReference type="PROSITE" id="PS50853">
    <property type="entry name" value="FN3"/>
    <property type="match status" value="1"/>
</dbReference>
<keyword evidence="6" id="KW-1185">Reference proteome</keyword>
<dbReference type="PANTHER" id="PTHR30383">
    <property type="entry name" value="THIOESTERASE 1/PROTEASE 1/LYSOPHOSPHOLIPASE L1"/>
    <property type="match status" value="1"/>
</dbReference>
<evidence type="ECO:0000256" key="2">
    <source>
        <dbReference type="ARBA" id="ARBA00023326"/>
    </source>
</evidence>
<sequence>MVALVVAVALILGVTTTLLVRTLRDEPPKPGEPAARRYGFATDGGAPWAPESGRLAMTKRGGSQRIEIGFRFRTEDAIERLDGHGLELRLTVRTVGPCGAASGWSAAPTDGEAAPSVEGLPKKAVPYVAVDEGQTCTETLVRIGALKPAEFTAGRDYTVTAEVPAGRAAPIGATLTIARRTVGDCAGDSGSDPADCARGTVASYGPDVEELVSADRGWAFDGSGCRRWFSEATASFPCLPSEGARIMTLGDSITSGAIGDHTWRYWAWQKLQPASRPNWVGTKTETWTGDYAVPHDEWGSRHDSQAGVTADTVEERVPSLMRKVQPDLVLIDLGTNDTHPLHGSTAADAAASLDRIVAAAQAADPDVQILLAQPDGHQDVPLSVMAELAIRLAGVAAARTTSDSLVSIVDLRTGWDRDVHTFDGTHPTQAGEYLIASRFVNRLANTFAFGRVYGSVPGPPVPEAPKKVEALAQNGGLLLAWQRMPQVSEYRVYLRDSTAGGKFKRVGSGSREATWGTDGMVPGHEYDYYVTAVSAGRESRPSKIGHVRAS</sequence>
<dbReference type="Gene3D" id="3.40.50.1110">
    <property type="entry name" value="SGNH hydrolase"/>
    <property type="match status" value="1"/>
</dbReference>
<evidence type="ECO:0000256" key="3">
    <source>
        <dbReference type="SAM" id="MobiDB-lite"/>
    </source>
</evidence>
<dbReference type="InterPro" id="IPR036514">
    <property type="entry name" value="SGNH_hydro_sf"/>
</dbReference>
<dbReference type="InterPro" id="IPR013783">
    <property type="entry name" value="Ig-like_fold"/>
</dbReference>
<proteinExistence type="predicted"/>
<keyword evidence="2" id="KW-0624">Polysaccharide degradation</keyword>
<dbReference type="SUPFAM" id="SSF52266">
    <property type="entry name" value="SGNH hydrolase"/>
    <property type="match status" value="1"/>
</dbReference>
<evidence type="ECO:0000313" key="6">
    <source>
        <dbReference type="Proteomes" id="UP001501676"/>
    </source>
</evidence>
<evidence type="ECO:0000313" key="5">
    <source>
        <dbReference type="EMBL" id="GAA3392208.1"/>
    </source>
</evidence>